<keyword evidence="3" id="KW-1185">Reference proteome</keyword>
<sequence>MSLFQLRHRCSPRCRITLARIVDVLGVAAPHGPAVVWYATRRVHARMDERLPGVSHYAVCLGDARAFCSGPESGGGGTVRPACHCYVSGAGARQRFDATLARIVDVLGVAAPHDPAVVWYAIRRVHERMGGTLLVVLLCSLAGGWSTVLFRSGW</sequence>
<keyword evidence="1" id="KW-1133">Transmembrane helix</keyword>
<evidence type="ECO:0000313" key="2">
    <source>
        <dbReference type="EMBL" id="ESS28132.1"/>
    </source>
</evidence>
<dbReference type="EMBL" id="AAYL02000499">
    <property type="protein sequence ID" value="ESS28132.1"/>
    <property type="molecule type" value="Genomic_DNA"/>
</dbReference>
<dbReference type="VEuPathDB" id="ToxoDB:TGVEG_442640"/>
<name>V4Z6M9_TOXGV</name>
<dbReference type="Proteomes" id="UP000002226">
    <property type="component" value="Unassembled WGS sequence"/>
</dbReference>
<evidence type="ECO:0000256" key="1">
    <source>
        <dbReference type="SAM" id="Phobius"/>
    </source>
</evidence>
<dbReference type="AlphaFoldDB" id="V4Z6M9"/>
<keyword evidence="1" id="KW-0472">Membrane</keyword>
<organism evidence="2 3">
    <name type="scientific">Toxoplasma gondii (strain ATCC 50861 / VEG)</name>
    <dbReference type="NCBI Taxonomy" id="432359"/>
    <lineage>
        <taxon>Eukaryota</taxon>
        <taxon>Sar</taxon>
        <taxon>Alveolata</taxon>
        <taxon>Apicomplexa</taxon>
        <taxon>Conoidasida</taxon>
        <taxon>Coccidia</taxon>
        <taxon>Eucoccidiorida</taxon>
        <taxon>Eimeriorina</taxon>
        <taxon>Sarcocystidae</taxon>
        <taxon>Toxoplasma</taxon>
    </lineage>
</organism>
<gene>
    <name evidence="2" type="ORF">TGVEG_442640</name>
</gene>
<protein>
    <submittedName>
        <fullName evidence="2">Transmembrane protein</fullName>
    </submittedName>
</protein>
<accession>V4Z6M9</accession>
<reference evidence="2" key="1">
    <citation type="submission" date="2007-03" db="EMBL/GenBank/DDBJ databases">
        <authorList>
            <person name="Paulsen I."/>
        </authorList>
    </citation>
    <scope>NUCLEOTIDE SEQUENCE</scope>
    <source>
        <strain evidence="2">VEG</strain>
    </source>
</reference>
<comment type="caution">
    <text evidence="2">The sequence shown here is derived from an EMBL/GenBank/DDBJ whole genome shotgun (WGS) entry which is preliminary data.</text>
</comment>
<proteinExistence type="predicted"/>
<keyword evidence="1 2" id="KW-0812">Transmembrane</keyword>
<feature type="transmembrane region" description="Helical" evidence="1">
    <location>
        <begin position="132"/>
        <end position="150"/>
    </location>
</feature>
<evidence type="ECO:0000313" key="3">
    <source>
        <dbReference type="Proteomes" id="UP000002226"/>
    </source>
</evidence>